<proteinExistence type="predicted"/>
<reference evidence="1 2" key="1">
    <citation type="journal article" date="2016" name="Nat. Commun.">
        <title>Thousands of microbial genomes shed light on interconnected biogeochemical processes in an aquifer system.</title>
        <authorList>
            <person name="Anantharaman K."/>
            <person name="Brown C.T."/>
            <person name="Hug L.A."/>
            <person name="Sharon I."/>
            <person name="Castelle C.J."/>
            <person name="Probst A.J."/>
            <person name="Thomas B.C."/>
            <person name="Singh A."/>
            <person name="Wilkins M.J."/>
            <person name="Karaoz U."/>
            <person name="Brodie E.L."/>
            <person name="Williams K.H."/>
            <person name="Hubbard S.S."/>
            <person name="Banfield J.F."/>
        </authorList>
    </citation>
    <scope>NUCLEOTIDE SEQUENCE [LARGE SCALE GENOMIC DNA]</scope>
</reference>
<dbReference type="STRING" id="1798652.A3A43_03355"/>
<sequence>MNKGVEKSFKLAASRGYLDKLFAIYPVAAAVRRKISKKVKEDIARAFKSKDKKDLILTLLRLDRFPVDEPCLGFIRKDISALDRNPKTLARISSKLKALGLKGVLEGITRPKSSSRRMGPMFKKWLEGLGYPILSAQEIKKTRSRVAILKGSDAALKNFAKKELGYKREKGLDLVMKVGSHFMIGEAKLISTGGGTQDKSFREAVSFVKQKKNKAIRIAVLDGVVWIPSGQEHAKEKMNLYSTIKDLSRDQFALSALLLKDFIKAQIYRKQ</sequence>
<dbReference type="InterPro" id="IPR010443">
    <property type="entry name" value="Restrct_endonuc_II_Tsp45I"/>
</dbReference>
<dbReference type="AlphaFoldDB" id="A0A1G2CM78"/>
<dbReference type="Pfam" id="PF06300">
    <property type="entry name" value="Tsp45I"/>
    <property type="match status" value="1"/>
</dbReference>
<evidence type="ECO:0000313" key="2">
    <source>
        <dbReference type="Proteomes" id="UP000178495"/>
    </source>
</evidence>
<evidence type="ECO:0008006" key="3">
    <source>
        <dbReference type="Google" id="ProtNLM"/>
    </source>
</evidence>
<evidence type="ECO:0000313" key="1">
    <source>
        <dbReference type="EMBL" id="OGZ01860.1"/>
    </source>
</evidence>
<organism evidence="1 2">
    <name type="scientific">Candidatus Liptonbacteria bacterium RIFCSPLOWO2_01_FULL_56_20</name>
    <dbReference type="NCBI Taxonomy" id="1798652"/>
    <lineage>
        <taxon>Bacteria</taxon>
        <taxon>Candidatus Liptoniibacteriota</taxon>
    </lineage>
</organism>
<comment type="caution">
    <text evidence="1">The sequence shown here is derived from an EMBL/GenBank/DDBJ whole genome shotgun (WGS) entry which is preliminary data.</text>
</comment>
<protein>
    <recommendedName>
        <fullName evidence="3">Restriction endonuclease</fullName>
    </recommendedName>
</protein>
<name>A0A1G2CM78_9BACT</name>
<dbReference type="EMBL" id="MHLC01000002">
    <property type="protein sequence ID" value="OGZ01860.1"/>
    <property type="molecule type" value="Genomic_DNA"/>
</dbReference>
<gene>
    <name evidence="1" type="ORF">A3A43_03355</name>
</gene>
<dbReference type="Proteomes" id="UP000178495">
    <property type="component" value="Unassembled WGS sequence"/>
</dbReference>
<accession>A0A1G2CM78</accession>